<dbReference type="PANTHER" id="PTHR11133">
    <property type="entry name" value="SACCHAROPINE DEHYDROGENASE"/>
    <property type="match status" value="1"/>
</dbReference>
<dbReference type="SUPFAM" id="SSF55347">
    <property type="entry name" value="Glyceraldehyde-3-phosphate dehydrogenase-like, C-terminal domain"/>
    <property type="match status" value="1"/>
</dbReference>
<dbReference type="SUPFAM" id="SSF51735">
    <property type="entry name" value="NAD(P)-binding Rossmann-fold domains"/>
    <property type="match status" value="1"/>
</dbReference>
<dbReference type="InterPro" id="IPR051168">
    <property type="entry name" value="AASS"/>
</dbReference>
<dbReference type="InterPro" id="IPR007886">
    <property type="entry name" value="AlaDH/PNT_N"/>
</dbReference>
<evidence type="ECO:0000256" key="5">
    <source>
        <dbReference type="ARBA" id="ARBA00023154"/>
    </source>
</evidence>
<dbReference type="SMART" id="SM01002">
    <property type="entry name" value="AlaDh_PNT_C"/>
    <property type="match status" value="1"/>
</dbReference>
<dbReference type="InterPro" id="IPR005097">
    <property type="entry name" value="Sacchrp_dh_NADP-bd"/>
</dbReference>
<keyword evidence="6" id="KW-0511">Multifunctional enzyme</keyword>
<evidence type="ECO:0000259" key="9">
    <source>
        <dbReference type="SMART" id="SM01003"/>
    </source>
</evidence>
<feature type="domain" description="Alanine dehydrogenase/pyridine nucleotide transhydrogenase NAD(H)-binding" evidence="8">
    <location>
        <begin position="190"/>
        <end position="375"/>
    </location>
</feature>
<keyword evidence="5" id="KW-0457">Lysine biosynthesis</keyword>
<accession>A0A1Y2CME4</accession>
<name>A0A1Y2CME4_9FUNG</name>
<evidence type="ECO:0000256" key="3">
    <source>
        <dbReference type="ARBA" id="ARBA00022857"/>
    </source>
</evidence>
<dbReference type="InterPro" id="IPR007698">
    <property type="entry name" value="AlaDH/PNT_NAD(H)-bd"/>
</dbReference>
<evidence type="ECO:0000313" key="11">
    <source>
        <dbReference type="Proteomes" id="UP000193642"/>
    </source>
</evidence>
<evidence type="ECO:0000256" key="1">
    <source>
        <dbReference type="ARBA" id="ARBA00004682"/>
    </source>
</evidence>
<dbReference type="InterPro" id="IPR032095">
    <property type="entry name" value="Sacchrp_dh-like_C"/>
</dbReference>
<dbReference type="UniPathway" id="UPA00868">
    <property type="reaction ID" value="UER00835"/>
</dbReference>
<dbReference type="GO" id="GO:0004753">
    <property type="term" value="F:saccharopine dehydrogenase activity"/>
    <property type="evidence" value="ECO:0007669"/>
    <property type="project" value="TreeGrafter"/>
</dbReference>
<feature type="domain" description="Alanine dehydrogenase/pyridine nucleotide transhydrogenase N-terminal" evidence="9">
    <location>
        <begin position="24"/>
        <end position="154"/>
    </location>
</feature>
<comment type="pathway">
    <text evidence="1">Amino-acid degradation; L-lysine degradation via saccharopine pathway; glutaryl-CoA from L-lysine: step 1/6.</text>
</comment>
<keyword evidence="3" id="KW-0521">NADP</keyword>
<dbReference type="SUPFAM" id="SSF52283">
    <property type="entry name" value="Formate/glycerate dehydrogenase catalytic domain-like"/>
    <property type="match status" value="1"/>
</dbReference>
<dbReference type="Pfam" id="PF03435">
    <property type="entry name" value="Sacchrp_dh_NADP"/>
    <property type="match status" value="1"/>
</dbReference>
<dbReference type="CDD" id="cd12189">
    <property type="entry name" value="LKR_SDH_like"/>
    <property type="match status" value="1"/>
</dbReference>
<dbReference type="SMART" id="SM01003">
    <property type="entry name" value="AlaDh_PNT_N"/>
    <property type="match status" value="1"/>
</dbReference>
<gene>
    <name evidence="10" type="ORF">BCR33DRAFT_757622</name>
</gene>
<evidence type="ECO:0000313" key="10">
    <source>
        <dbReference type="EMBL" id="ORY48201.1"/>
    </source>
</evidence>
<dbReference type="GO" id="GO:0019878">
    <property type="term" value="P:lysine biosynthetic process via aminoadipic acid"/>
    <property type="evidence" value="ECO:0007669"/>
    <property type="project" value="TreeGrafter"/>
</dbReference>
<dbReference type="EMBL" id="MCGO01000012">
    <property type="protein sequence ID" value="ORY48201.1"/>
    <property type="molecule type" value="Genomic_DNA"/>
</dbReference>
<comment type="similarity">
    <text evidence="7">In the C-terminal section; belongs to the saccharopine dehydrogenase family.</text>
</comment>
<dbReference type="Proteomes" id="UP000193642">
    <property type="component" value="Unassembled WGS sequence"/>
</dbReference>
<keyword evidence="5" id="KW-0028">Amino-acid biosynthesis</keyword>
<evidence type="ECO:0000256" key="7">
    <source>
        <dbReference type="ARBA" id="ARBA00025744"/>
    </source>
</evidence>
<evidence type="ECO:0000256" key="6">
    <source>
        <dbReference type="ARBA" id="ARBA00023268"/>
    </source>
</evidence>
<dbReference type="InterPro" id="IPR036291">
    <property type="entry name" value="NAD(P)-bd_dom_sf"/>
</dbReference>
<evidence type="ECO:0000256" key="4">
    <source>
        <dbReference type="ARBA" id="ARBA00023002"/>
    </source>
</evidence>
<dbReference type="AlphaFoldDB" id="A0A1Y2CME4"/>
<dbReference type="Pfam" id="PF05222">
    <property type="entry name" value="AlaDh_PNT_N"/>
    <property type="match status" value="1"/>
</dbReference>
<dbReference type="Gene3D" id="1.10.1870.10">
    <property type="entry name" value="Domain 3, Saccharopine reductase"/>
    <property type="match status" value="1"/>
</dbReference>
<organism evidence="10 11">
    <name type="scientific">Rhizoclosmatium globosum</name>
    <dbReference type="NCBI Taxonomy" id="329046"/>
    <lineage>
        <taxon>Eukaryota</taxon>
        <taxon>Fungi</taxon>
        <taxon>Fungi incertae sedis</taxon>
        <taxon>Chytridiomycota</taxon>
        <taxon>Chytridiomycota incertae sedis</taxon>
        <taxon>Chytridiomycetes</taxon>
        <taxon>Chytridiales</taxon>
        <taxon>Chytriomycetaceae</taxon>
        <taxon>Rhizoclosmatium</taxon>
    </lineage>
</organism>
<dbReference type="OrthoDB" id="10059875at2759"/>
<dbReference type="Gene3D" id="3.30.360.10">
    <property type="entry name" value="Dihydrodipicolinate Reductase, domain 2"/>
    <property type="match status" value="1"/>
</dbReference>
<evidence type="ECO:0000256" key="2">
    <source>
        <dbReference type="ARBA" id="ARBA00004720"/>
    </source>
</evidence>
<sequence length="900" mass="99786">MLALLSRISPRTRHVRSAATLTLGIRREDKNQWERRVPLLPDHVERLVQDLGATVLVQPSMKRVVPDDKFEEAGAVLQEDLSSADIIVGVKEVPINDLIPDKTYLFFSHTYKGQKYNMPMLKAIMDKKIRLIDYELMKTRKESVCFLDGLNGLGHKLLSQGYGSPFLACGLSYMYRCLADARLDLVRTGQVIMDDGLPRQFGPMVFVFTGNGNVTKGALKMFKCLPHEWVKPQDLPALLANKDYDNKKVYGVRVDMQDYIVRKDGGAFSRQEYLSNPELYESVFHERIAPYASFISNGIFWDERYPRLLTKEQAKELAVQGRLRLLQLADISCDIGGSFEFMSHSTTIDSPFFTYDPFTGKHQTGIHAKGISVMSIDNLPTEMPLEASEYFGDALFNQVKHLVQGNFEHPVVKGAMITGNDGKLVERHQKLGELVQEYGQGATVTSSSRVLLLGSGYVSAPLVDYLLRSSHTSVTIASNSPTEAKSLSAGRQNAPTAHLDVSNPESLGKLVRDHDVVVSFVPATLHPTVAEHCITENKHLVTASYLSPAMKSFNARAKSQNLTFLNEIGLDPGIDHLTAMRAFHDVQSRGGKITSFTSWCGGLPAPEVSNNPLGYKFSWSPRGVLLAGLNSAQFKRDGKVTTIPGEMLMRSAVDVPIYPGFAFEGLPNRDSLGYLETYGLGDGSSLTNMFRGTLRYKGYTEMMGAFIELGLLNTTIRKDLEGKAWADVLAELVGVAAVPAEKNEWRELVQRTLKPYPTADASGRLERVMASLQWLGLFDKTHKVAPSPSILDAFCALLQKKLVYAEGERDLVVMHHIFGVEWANGKSQELTSTLVAYGDPEGYSAMAKTVGLPAAIATEMLLDGRIKERGVIAPVTREIYEPILEKLEREGVKFVEEFRG</sequence>
<keyword evidence="4" id="KW-0560">Oxidoreductase</keyword>
<protein>
    <submittedName>
        <fullName evidence="10">Uncharacterized protein</fullName>
    </submittedName>
</protein>
<comment type="caution">
    <text evidence="10">The sequence shown here is derived from an EMBL/GenBank/DDBJ whole genome shotgun (WGS) entry which is preliminary data.</text>
</comment>
<dbReference type="Pfam" id="PF16653">
    <property type="entry name" value="Sacchrp_dh_C"/>
    <property type="match status" value="1"/>
</dbReference>
<dbReference type="PANTHER" id="PTHR11133:SF22">
    <property type="entry name" value="ALPHA-AMINOADIPIC SEMIALDEHYDE SYNTHASE, MITOCHONDRIAL"/>
    <property type="match status" value="1"/>
</dbReference>
<comment type="pathway">
    <text evidence="2">Amino-acid degradation; L-lysine degradation via saccharopine pathway; glutaryl-CoA from L-lysine: step 2/6.</text>
</comment>
<dbReference type="GO" id="GO:0033512">
    <property type="term" value="P:L-lysine catabolic process to acetyl-CoA via saccharopine"/>
    <property type="evidence" value="ECO:0007669"/>
    <property type="project" value="UniProtKB-UniPathway"/>
</dbReference>
<evidence type="ECO:0000259" key="8">
    <source>
        <dbReference type="SMART" id="SM01002"/>
    </source>
</evidence>
<proteinExistence type="inferred from homology"/>
<dbReference type="FunFam" id="3.30.360.10:FF:000008">
    <property type="entry name" value="Alpha-aminoadipic semialdehyde synthase, mitochondrial"/>
    <property type="match status" value="1"/>
</dbReference>
<reference evidence="10 11" key="1">
    <citation type="submission" date="2016-07" db="EMBL/GenBank/DDBJ databases">
        <title>Pervasive Adenine N6-methylation of Active Genes in Fungi.</title>
        <authorList>
            <consortium name="DOE Joint Genome Institute"/>
            <person name="Mondo S.J."/>
            <person name="Dannebaum R.O."/>
            <person name="Kuo R.C."/>
            <person name="Labutti K."/>
            <person name="Haridas S."/>
            <person name="Kuo A."/>
            <person name="Salamov A."/>
            <person name="Ahrendt S.R."/>
            <person name="Lipzen A."/>
            <person name="Sullivan W."/>
            <person name="Andreopoulos W.B."/>
            <person name="Clum A."/>
            <person name="Lindquist E."/>
            <person name="Daum C."/>
            <person name="Ramamoorthy G.K."/>
            <person name="Gryganskyi A."/>
            <person name="Culley D."/>
            <person name="Magnuson J.K."/>
            <person name="James T.Y."/>
            <person name="O'Malley M.A."/>
            <person name="Stajich J.E."/>
            <person name="Spatafora J.W."/>
            <person name="Visel A."/>
            <person name="Grigoriev I.V."/>
        </authorList>
    </citation>
    <scope>NUCLEOTIDE SEQUENCE [LARGE SCALE GENOMIC DNA]</scope>
    <source>
        <strain evidence="10 11">JEL800</strain>
    </source>
</reference>
<dbReference type="GO" id="GO:0005737">
    <property type="term" value="C:cytoplasm"/>
    <property type="evidence" value="ECO:0007669"/>
    <property type="project" value="TreeGrafter"/>
</dbReference>
<dbReference type="STRING" id="329046.A0A1Y2CME4"/>
<keyword evidence="11" id="KW-1185">Reference proteome</keyword>
<dbReference type="FunFam" id="3.40.50.720:FF:000072">
    <property type="entry name" value="Saccharopine dehydrogenase [NADP(+), L-glutamate-forming]"/>
    <property type="match status" value="1"/>
</dbReference>
<dbReference type="Gene3D" id="3.40.50.720">
    <property type="entry name" value="NAD(P)-binding Rossmann-like Domain"/>
    <property type="match status" value="3"/>
</dbReference>